<dbReference type="AlphaFoldDB" id="A0A9D4FPV7"/>
<protein>
    <submittedName>
        <fullName evidence="1">Uncharacterized protein</fullName>
    </submittedName>
</protein>
<comment type="caution">
    <text evidence="1">The sequence shown here is derived from an EMBL/GenBank/DDBJ whole genome shotgun (WGS) entry which is preliminary data.</text>
</comment>
<keyword evidence="2" id="KW-1185">Reference proteome</keyword>
<gene>
    <name evidence="1" type="ORF">DPMN_155992</name>
</gene>
<organism evidence="1 2">
    <name type="scientific">Dreissena polymorpha</name>
    <name type="common">Zebra mussel</name>
    <name type="synonym">Mytilus polymorpha</name>
    <dbReference type="NCBI Taxonomy" id="45954"/>
    <lineage>
        <taxon>Eukaryota</taxon>
        <taxon>Metazoa</taxon>
        <taxon>Spiralia</taxon>
        <taxon>Lophotrochozoa</taxon>
        <taxon>Mollusca</taxon>
        <taxon>Bivalvia</taxon>
        <taxon>Autobranchia</taxon>
        <taxon>Heteroconchia</taxon>
        <taxon>Euheterodonta</taxon>
        <taxon>Imparidentia</taxon>
        <taxon>Neoheterodontei</taxon>
        <taxon>Myida</taxon>
        <taxon>Dreissenoidea</taxon>
        <taxon>Dreissenidae</taxon>
        <taxon>Dreissena</taxon>
    </lineage>
</organism>
<proteinExistence type="predicted"/>
<reference evidence="1" key="1">
    <citation type="journal article" date="2019" name="bioRxiv">
        <title>The Genome of the Zebra Mussel, Dreissena polymorpha: A Resource for Invasive Species Research.</title>
        <authorList>
            <person name="McCartney M.A."/>
            <person name="Auch B."/>
            <person name="Kono T."/>
            <person name="Mallez S."/>
            <person name="Zhang Y."/>
            <person name="Obille A."/>
            <person name="Becker A."/>
            <person name="Abrahante J.E."/>
            <person name="Garbe J."/>
            <person name="Badalamenti J.P."/>
            <person name="Herman A."/>
            <person name="Mangelson H."/>
            <person name="Liachko I."/>
            <person name="Sullivan S."/>
            <person name="Sone E.D."/>
            <person name="Koren S."/>
            <person name="Silverstein K.A.T."/>
            <person name="Beckman K.B."/>
            <person name="Gohl D.M."/>
        </authorList>
    </citation>
    <scope>NUCLEOTIDE SEQUENCE</scope>
    <source>
        <strain evidence="1">Duluth1</strain>
        <tissue evidence="1">Whole animal</tissue>
    </source>
</reference>
<evidence type="ECO:0000313" key="2">
    <source>
        <dbReference type="Proteomes" id="UP000828390"/>
    </source>
</evidence>
<name>A0A9D4FPV7_DREPO</name>
<accession>A0A9D4FPV7</accession>
<sequence>MDLGSAVPAKRNSSNWMMTLREPFVQARSQILFLWSLARLLIKSAIRNFSINFTNMVSEAVLLTGSVLS</sequence>
<evidence type="ECO:0000313" key="1">
    <source>
        <dbReference type="EMBL" id="KAH3802317.1"/>
    </source>
</evidence>
<reference evidence="1" key="2">
    <citation type="submission" date="2020-11" db="EMBL/GenBank/DDBJ databases">
        <authorList>
            <person name="McCartney M.A."/>
            <person name="Auch B."/>
            <person name="Kono T."/>
            <person name="Mallez S."/>
            <person name="Becker A."/>
            <person name="Gohl D.M."/>
            <person name="Silverstein K.A.T."/>
            <person name="Koren S."/>
            <person name="Bechman K.B."/>
            <person name="Herman A."/>
            <person name="Abrahante J.E."/>
            <person name="Garbe J."/>
        </authorList>
    </citation>
    <scope>NUCLEOTIDE SEQUENCE</scope>
    <source>
        <strain evidence="1">Duluth1</strain>
        <tissue evidence="1">Whole animal</tissue>
    </source>
</reference>
<dbReference type="EMBL" id="JAIWYP010000007">
    <property type="protein sequence ID" value="KAH3802317.1"/>
    <property type="molecule type" value="Genomic_DNA"/>
</dbReference>
<dbReference type="Proteomes" id="UP000828390">
    <property type="component" value="Unassembled WGS sequence"/>
</dbReference>